<reference evidence="2" key="1">
    <citation type="journal article" date="2020" name="Plant J.">
        <title>Transposons played a major role in the diversification between the closely related almond and peach genomes: results from the almond genome sequence.</title>
        <authorList>
            <person name="Alioto T."/>
            <person name="Alexiou K.G."/>
            <person name="Bardil A."/>
            <person name="Barteri F."/>
            <person name="Castanera R."/>
            <person name="Cruz F."/>
            <person name="Dhingra A."/>
            <person name="Duval H."/>
            <person name="Fernandez I Marti A."/>
            <person name="Frias L."/>
            <person name="Galan B."/>
            <person name="Garcia J.L."/>
            <person name="Howad W."/>
            <person name="Gomez-Garrido J."/>
            <person name="Gut M."/>
            <person name="Julca I."/>
            <person name="Morata J."/>
            <person name="Puigdomenech P."/>
            <person name="Ribeca P."/>
            <person name="Rubio Cabetas M.J."/>
            <person name="Vlasova A."/>
            <person name="Wirthensohn M."/>
            <person name="Garcia-Mas J."/>
            <person name="Gabaldon T."/>
            <person name="Casacuberta J.M."/>
            <person name="Arus P."/>
        </authorList>
    </citation>
    <scope>NUCLEOTIDE SEQUENCE [LARGE SCALE GENOMIC DNA]</scope>
    <source>
        <strain evidence="2">cv. Texas</strain>
    </source>
</reference>
<dbReference type="Proteomes" id="UP000327085">
    <property type="component" value="Chromosome 7"/>
</dbReference>
<dbReference type="Gramene" id="VVA38990">
    <property type="protein sequence ID" value="VVA38990"/>
    <property type="gene ID" value="Prudul26B032183"/>
</dbReference>
<dbReference type="EMBL" id="CABIKO010000721">
    <property type="protein sequence ID" value="VVA38990.1"/>
    <property type="molecule type" value="Genomic_DNA"/>
</dbReference>
<dbReference type="AlphaFoldDB" id="A0A5E4GH63"/>
<evidence type="ECO:0000313" key="1">
    <source>
        <dbReference type="EMBL" id="VVA38990.1"/>
    </source>
</evidence>
<organism evidence="1 2">
    <name type="scientific">Prunus dulcis</name>
    <name type="common">Almond</name>
    <name type="synonym">Amygdalus dulcis</name>
    <dbReference type="NCBI Taxonomy" id="3755"/>
    <lineage>
        <taxon>Eukaryota</taxon>
        <taxon>Viridiplantae</taxon>
        <taxon>Streptophyta</taxon>
        <taxon>Embryophyta</taxon>
        <taxon>Tracheophyta</taxon>
        <taxon>Spermatophyta</taxon>
        <taxon>Magnoliopsida</taxon>
        <taxon>eudicotyledons</taxon>
        <taxon>Gunneridae</taxon>
        <taxon>Pentapetalae</taxon>
        <taxon>rosids</taxon>
        <taxon>fabids</taxon>
        <taxon>Rosales</taxon>
        <taxon>Rosaceae</taxon>
        <taxon>Amygdaloideae</taxon>
        <taxon>Amygdaleae</taxon>
        <taxon>Prunus</taxon>
    </lineage>
</organism>
<gene>
    <name evidence="1" type="ORF">ALMOND_2B032183</name>
</gene>
<proteinExistence type="predicted"/>
<dbReference type="OMA" id="HENWERS"/>
<evidence type="ECO:0000313" key="2">
    <source>
        <dbReference type="Proteomes" id="UP000327085"/>
    </source>
</evidence>
<sequence length="107" mass="12240">MSNSYNSHAIDPLTEINYKKWKQDVEIVLGVMDLDLALRDDEPARPAEGASTSQRSKYEKWQKANRISLMIIKKAITDVVRGGIPDCRTAKEFKTDTLSLRRLKQEC</sequence>
<accession>A0A5E4GH63</accession>
<name>A0A5E4GH63_PRUDU</name>
<protein>
    <submittedName>
        <fullName evidence="1">PREDICTED: UBN2_2 domain-containing</fullName>
    </submittedName>
</protein>
<dbReference type="InParanoid" id="A0A5E4GH63"/>